<organism evidence="1 2">
    <name type="scientific">Periconia macrospinosa</name>
    <dbReference type="NCBI Taxonomy" id="97972"/>
    <lineage>
        <taxon>Eukaryota</taxon>
        <taxon>Fungi</taxon>
        <taxon>Dikarya</taxon>
        <taxon>Ascomycota</taxon>
        <taxon>Pezizomycotina</taxon>
        <taxon>Dothideomycetes</taxon>
        <taxon>Pleosporomycetidae</taxon>
        <taxon>Pleosporales</taxon>
        <taxon>Massarineae</taxon>
        <taxon>Periconiaceae</taxon>
        <taxon>Periconia</taxon>
    </lineage>
</organism>
<accession>A0A2V1DTN6</accession>
<protein>
    <recommendedName>
        <fullName evidence="3">F-box domain-containing protein</fullName>
    </recommendedName>
</protein>
<evidence type="ECO:0008006" key="3">
    <source>
        <dbReference type="Google" id="ProtNLM"/>
    </source>
</evidence>
<proteinExistence type="predicted"/>
<evidence type="ECO:0000313" key="1">
    <source>
        <dbReference type="EMBL" id="PVI01668.1"/>
    </source>
</evidence>
<keyword evidence="2" id="KW-1185">Reference proteome</keyword>
<sequence length="370" mass="43575">MSSLDQFPEEILVMIANNIPERHLWRWTRTCRVFFRTGIHQLYKDPVVQGTDRWVNFLRTVLKEEEFASRVHSLRLRLAVRDDSAAWKNDPSLDLSNQNGIAALLRRRRQQVSRFLDRYPFDFCHNLTRVWMTIERATQAIWPILNIPNLKHLMLDCVEAPNWVDAEHWEFDGNLELETLVLTLHDNQNEAILLCLFAAIKRIQHLCVVGSSMSTIVNSIRRLCLLPRNLKSLSYFSGHDETAYLENMDDVEADDVFELVNVHTVSVSMDDVCAEYINWFAIPQSTKHLILHDALWEDFQIWIPLILRWCPELRLVTLEEEQSPPEDMREFLDELELPEGEHLEVEFTKVLVPRSIRKDFGLRKFELLPF</sequence>
<dbReference type="Proteomes" id="UP000244855">
    <property type="component" value="Unassembled WGS sequence"/>
</dbReference>
<dbReference type="EMBL" id="KZ805354">
    <property type="protein sequence ID" value="PVI01668.1"/>
    <property type="molecule type" value="Genomic_DNA"/>
</dbReference>
<name>A0A2V1DTN6_9PLEO</name>
<evidence type="ECO:0000313" key="2">
    <source>
        <dbReference type="Proteomes" id="UP000244855"/>
    </source>
</evidence>
<dbReference type="AlphaFoldDB" id="A0A2V1DTN6"/>
<reference evidence="1 2" key="1">
    <citation type="journal article" date="2018" name="Sci. Rep.">
        <title>Comparative genomics provides insights into the lifestyle and reveals functional heterogeneity of dark septate endophytic fungi.</title>
        <authorList>
            <person name="Knapp D.G."/>
            <person name="Nemeth J.B."/>
            <person name="Barry K."/>
            <person name="Hainaut M."/>
            <person name="Henrissat B."/>
            <person name="Johnson J."/>
            <person name="Kuo A."/>
            <person name="Lim J.H.P."/>
            <person name="Lipzen A."/>
            <person name="Nolan M."/>
            <person name="Ohm R.A."/>
            <person name="Tamas L."/>
            <person name="Grigoriev I.V."/>
            <person name="Spatafora J.W."/>
            <person name="Nagy L.G."/>
            <person name="Kovacs G.M."/>
        </authorList>
    </citation>
    <scope>NUCLEOTIDE SEQUENCE [LARGE SCALE GENOMIC DNA]</scope>
    <source>
        <strain evidence="1 2">DSE2036</strain>
    </source>
</reference>
<gene>
    <name evidence="1" type="ORF">DM02DRAFT_654275</name>
</gene>